<dbReference type="Proteomes" id="UP000499080">
    <property type="component" value="Unassembled WGS sequence"/>
</dbReference>
<reference evidence="1 2" key="1">
    <citation type="journal article" date="2019" name="Sci. Rep.">
        <title>Orb-weaving spider Araneus ventricosus genome elucidates the spidroin gene catalogue.</title>
        <authorList>
            <person name="Kono N."/>
            <person name="Nakamura H."/>
            <person name="Ohtoshi R."/>
            <person name="Moran D.A.P."/>
            <person name="Shinohara A."/>
            <person name="Yoshida Y."/>
            <person name="Fujiwara M."/>
            <person name="Mori M."/>
            <person name="Tomita M."/>
            <person name="Arakawa K."/>
        </authorList>
    </citation>
    <scope>NUCLEOTIDE SEQUENCE [LARGE SCALE GENOMIC DNA]</scope>
</reference>
<dbReference type="EMBL" id="BGPR01017136">
    <property type="protein sequence ID" value="GBN75197.1"/>
    <property type="molecule type" value="Genomic_DNA"/>
</dbReference>
<sequence length="106" mass="12545">MEFLEHGKRKPIVKVKNLSNLEQMIRNGGIQKNLKLGIHLYSIPFVPRLGFFPIHSSRKMRHVIHGGSKVCFETRFKVAEFYPPTFVFPYARDFELHLYPRREISM</sequence>
<gene>
    <name evidence="1" type="ORF">AVEN_264653_1</name>
</gene>
<organism evidence="1 2">
    <name type="scientific">Araneus ventricosus</name>
    <name type="common">Orbweaver spider</name>
    <name type="synonym">Epeira ventricosa</name>
    <dbReference type="NCBI Taxonomy" id="182803"/>
    <lineage>
        <taxon>Eukaryota</taxon>
        <taxon>Metazoa</taxon>
        <taxon>Ecdysozoa</taxon>
        <taxon>Arthropoda</taxon>
        <taxon>Chelicerata</taxon>
        <taxon>Arachnida</taxon>
        <taxon>Araneae</taxon>
        <taxon>Araneomorphae</taxon>
        <taxon>Entelegynae</taxon>
        <taxon>Araneoidea</taxon>
        <taxon>Araneidae</taxon>
        <taxon>Araneus</taxon>
    </lineage>
</organism>
<keyword evidence="2" id="KW-1185">Reference proteome</keyword>
<comment type="caution">
    <text evidence="1">The sequence shown here is derived from an EMBL/GenBank/DDBJ whole genome shotgun (WGS) entry which is preliminary data.</text>
</comment>
<accession>A0A4Y2RHC8</accession>
<proteinExistence type="predicted"/>
<protein>
    <submittedName>
        <fullName evidence="1">Uncharacterized protein</fullName>
    </submittedName>
</protein>
<evidence type="ECO:0000313" key="1">
    <source>
        <dbReference type="EMBL" id="GBN75197.1"/>
    </source>
</evidence>
<dbReference type="AlphaFoldDB" id="A0A4Y2RHC8"/>
<evidence type="ECO:0000313" key="2">
    <source>
        <dbReference type="Proteomes" id="UP000499080"/>
    </source>
</evidence>
<name>A0A4Y2RHC8_ARAVE</name>